<reference evidence="2 3" key="1">
    <citation type="submission" date="2017-01" db="EMBL/GenBank/DDBJ databases">
        <title>Complete genome of Tateyamaria omphalii DOK1-4 isolated from seawater in Dokdo.</title>
        <authorList>
            <person name="Kim J.H."/>
            <person name="Chi W.-J."/>
        </authorList>
    </citation>
    <scope>NUCLEOTIDE SEQUENCE [LARGE SCALE GENOMIC DNA]</scope>
    <source>
        <strain evidence="2 3">DOK1-4</strain>
    </source>
</reference>
<dbReference type="Proteomes" id="UP000186336">
    <property type="component" value="Chromosome"/>
</dbReference>
<dbReference type="RefSeq" id="WP_076626656.1">
    <property type="nucleotide sequence ID" value="NZ_CP019312.1"/>
</dbReference>
<keyword evidence="3" id="KW-1185">Reference proteome</keyword>
<dbReference type="KEGG" id="tom:BWR18_03085"/>
<dbReference type="AlphaFoldDB" id="A0A1P8MS46"/>
<proteinExistence type="predicted"/>
<protein>
    <recommendedName>
        <fullName evidence="4">Lipoprotein</fullName>
    </recommendedName>
</protein>
<evidence type="ECO:0000313" key="2">
    <source>
        <dbReference type="EMBL" id="APX10789.1"/>
    </source>
</evidence>
<feature type="chain" id="PRO_5013021091" description="Lipoprotein" evidence="1">
    <location>
        <begin position="17"/>
        <end position="85"/>
    </location>
</feature>
<dbReference type="STRING" id="299262.BWR18_03085"/>
<evidence type="ECO:0000256" key="1">
    <source>
        <dbReference type="SAM" id="SignalP"/>
    </source>
</evidence>
<feature type="signal peptide" evidence="1">
    <location>
        <begin position="1"/>
        <end position="16"/>
    </location>
</feature>
<organism evidence="2 3">
    <name type="scientific">Tateyamaria omphalii</name>
    <dbReference type="NCBI Taxonomy" id="299262"/>
    <lineage>
        <taxon>Bacteria</taxon>
        <taxon>Pseudomonadati</taxon>
        <taxon>Pseudomonadota</taxon>
        <taxon>Alphaproteobacteria</taxon>
        <taxon>Rhodobacterales</taxon>
        <taxon>Roseobacteraceae</taxon>
        <taxon>Tateyamaria</taxon>
    </lineage>
</organism>
<gene>
    <name evidence="2" type="ORF">BWR18_03085</name>
</gene>
<evidence type="ECO:0000313" key="3">
    <source>
        <dbReference type="Proteomes" id="UP000186336"/>
    </source>
</evidence>
<keyword evidence="1" id="KW-0732">Signal</keyword>
<name>A0A1P8MS46_9RHOB</name>
<sequence length="85" mass="9396">MIMRVTTILALSLALAACTEVVSEQDTTFTYRGDVYRAVIRDYDANGRTFTKRVVYDGNRAVSCSATDDLDCAAAISYERLDSND</sequence>
<dbReference type="PROSITE" id="PS51257">
    <property type="entry name" value="PROKAR_LIPOPROTEIN"/>
    <property type="match status" value="1"/>
</dbReference>
<accession>A0A1P8MS46</accession>
<dbReference type="OrthoDB" id="7874414at2"/>
<evidence type="ECO:0008006" key="4">
    <source>
        <dbReference type="Google" id="ProtNLM"/>
    </source>
</evidence>
<dbReference type="EMBL" id="CP019312">
    <property type="protein sequence ID" value="APX10789.1"/>
    <property type="molecule type" value="Genomic_DNA"/>
</dbReference>